<dbReference type="GeneID" id="110973431"/>
<dbReference type="OMA" id="RYMLLMH"/>
<dbReference type="KEGG" id="aplc:110973431"/>
<dbReference type="PANTHER" id="PTHR23033">
    <property type="entry name" value="BETA1,3-GALACTOSYLTRANSFERASE"/>
    <property type="match status" value="1"/>
</dbReference>
<evidence type="ECO:0000256" key="6">
    <source>
        <dbReference type="ARBA" id="ARBA00023136"/>
    </source>
</evidence>
<dbReference type="OrthoDB" id="414175at2759"/>
<accession>A0A8B7XID0</accession>
<evidence type="ECO:0000256" key="4">
    <source>
        <dbReference type="ARBA" id="ARBA00022968"/>
    </source>
</evidence>
<evidence type="ECO:0000313" key="7">
    <source>
        <dbReference type="Proteomes" id="UP000694845"/>
    </source>
</evidence>
<dbReference type="PANTHER" id="PTHR23033:SF14">
    <property type="entry name" value="GLYCOPROTEIN-N-ACETYLGALACTOSAMINE 3-BETA-GALACTOSYLTRANSFERASE 1-RELATED"/>
    <property type="match status" value="1"/>
</dbReference>
<dbReference type="GO" id="GO:0016263">
    <property type="term" value="F:glycoprotein-N-acetylgalactosamine 3-beta-galactosyltransferase activity"/>
    <property type="evidence" value="ECO:0007669"/>
    <property type="project" value="TreeGrafter"/>
</dbReference>
<dbReference type="Proteomes" id="UP000694845">
    <property type="component" value="Unplaced"/>
</dbReference>
<evidence type="ECO:0000256" key="5">
    <source>
        <dbReference type="ARBA" id="ARBA00022989"/>
    </source>
</evidence>
<proteinExistence type="inferred from homology"/>
<keyword evidence="3" id="KW-0812">Transmembrane</keyword>
<keyword evidence="4" id="KW-0735">Signal-anchor</keyword>
<dbReference type="AlphaFoldDB" id="A0A8B7XID0"/>
<dbReference type="RefSeq" id="XP_022079966.1">
    <property type="nucleotide sequence ID" value="XM_022224274.1"/>
</dbReference>
<comment type="subcellular location">
    <subcellularLocation>
        <location evidence="1">Membrane</location>
        <topology evidence="1">Single-pass type II membrane protein</topology>
    </subcellularLocation>
</comment>
<dbReference type="GO" id="GO:0016020">
    <property type="term" value="C:membrane"/>
    <property type="evidence" value="ECO:0007669"/>
    <property type="project" value="UniProtKB-SubCell"/>
</dbReference>
<comment type="similarity">
    <text evidence="2">Belongs to the glycosyltransferase 31 family. Beta3-Gal-T subfamily.</text>
</comment>
<dbReference type="Gene3D" id="3.90.550.50">
    <property type="match status" value="1"/>
</dbReference>
<evidence type="ECO:0000256" key="1">
    <source>
        <dbReference type="ARBA" id="ARBA00004606"/>
    </source>
</evidence>
<sequence>MNLTSFISMILGLTAGVLTAIIFSKFQAISRDKETVVPKRPARPTLTGSQCVYFRFPKEANEISKQKTPAGLSAEAVNFDSRRDLFDPRLNSTFLYNKVKILCFVLLQKGHIGNYGKSAKATWTKHCNKVVFLSSVQNGDIGTIDIKLPGGKSDWPRSKLGLRYVYDHFLDSEFDWFLKTGHDSFPVLENLRYLLLMHQANIPNYIGHVFSGPKSGGSVFALSKQALALIGPTLQDYVPAFGGVADDLEMEACLKAAGATSDYQGMDLDGVQRFRMIVPDHKLPMNTKGYTAWYWQYIRHPEKEVAFVASGSCVVRHGEQVFRPGYRL</sequence>
<keyword evidence="5" id="KW-1133">Transmembrane helix</keyword>
<organism evidence="7 8">
    <name type="scientific">Acanthaster planci</name>
    <name type="common">Crown-of-thorns starfish</name>
    <dbReference type="NCBI Taxonomy" id="133434"/>
    <lineage>
        <taxon>Eukaryota</taxon>
        <taxon>Metazoa</taxon>
        <taxon>Echinodermata</taxon>
        <taxon>Eleutherozoa</taxon>
        <taxon>Asterozoa</taxon>
        <taxon>Asteroidea</taxon>
        <taxon>Valvatacea</taxon>
        <taxon>Valvatida</taxon>
        <taxon>Acanthasteridae</taxon>
        <taxon>Acanthaster</taxon>
    </lineage>
</organism>
<gene>
    <name evidence="8" type="primary">LOC110973431</name>
</gene>
<dbReference type="InterPro" id="IPR026050">
    <property type="entry name" value="C1GALT1/C1GALT1_chp1"/>
</dbReference>
<keyword evidence="6" id="KW-0472">Membrane</keyword>
<name>A0A8B7XID0_ACAPL</name>
<protein>
    <submittedName>
        <fullName evidence="8">Glycoprotein-N-acetylgalactosamine 3-beta-galactosyltransferase 1-like</fullName>
    </submittedName>
</protein>
<evidence type="ECO:0000313" key="8">
    <source>
        <dbReference type="RefSeq" id="XP_022079966.1"/>
    </source>
</evidence>
<evidence type="ECO:0000256" key="3">
    <source>
        <dbReference type="ARBA" id="ARBA00022692"/>
    </source>
</evidence>
<evidence type="ECO:0000256" key="2">
    <source>
        <dbReference type="ARBA" id="ARBA00006462"/>
    </source>
</evidence>
<keyword evidence="7" id="KW-1185">Reference proteome</keyword>
<reference evidence="8" key="1">
    <citation type="submission" date="2025-08" db="UniProtKB">
        <authorList>
            <consortium name="RefSeq"/>
        </authorList>
    </citation>
    <scope>IDENTIFICATION</scope>
</reference>